<keyword evidence="4" id="KW-0548">Nucleotidyltransferase</keyword>
<evidence type="ECO:0000256" key="4">
    <source>
        <dbReference type="ARBA" id="ARBA00022695"/>
    </source>
</evidence>
<reference evidence="8 9" key="1">
    <citation type="journal article" date="2009" name="BMC Genomics">
        <title>Complete genome sequence of the sugarcane nitrogen-fixing endophyte Gluconacetobacter diazotrophicus Pal5.</title>
        <authorList>
            <person name="Bertalan M."/>
            <person name="Albano R."/>
            <person name="Padua V."/>
            <person name="Rouws L."/>
            <person name="Rojas C."/>
            <person name="Hemerly A."/>
            <person name="Teixeira K."/>
            <person name="Schwab S."/>
            <person name="Araujo J."/>
            <person name="Oliveira A."/>
            <person name="Franca L."/>
            <person name="Magalhaes V."/>
            <person name="Alqueres S."/>
            <person name="Cardoso A."/>
            <person name="Almeida W."/>
            <person name="Loureiro M.M."/>
            <person name="Nogueira E."/>
            <person name="Cidade D."/>
            <person name="Oliveira D."/>
            <person name="Simao T."/>
            <person name="Macedo J."/>
            <person name="Valadao A."/>
            <person name="Dreschsel M."/>
            <person name="Freitas F."/>
            <person name="Vidal M."/>
            <person name="Guedes H."/>
            <person name="Rodrigues E."/>
            <person name="Meneses C."/>
            <person name="Brioso P."/>
            <person name="Pozzer L."/>
            <person name="Figueiredo D."/>
            <person name="Montano H."/>
            <person name="Junior J."/>
            <person name="Filho G."/>
            <person name="Flores V."/>
            <person name="Ferreira B."/>
            <person name="Branco A."/>
            <person name="Gonzalez P."/>
            <person name="Guillobel H."/>
            <person name="Lemos M."/>
            <person name="Seibel L."/>
            <person name="Macedo J."/>
            <person name="Alves-Ferreira M."/>
            <person name="Sachetto-Martins G."/>
            <person name="Coelho A."/>
            <person name="Santos E."/>
            <person name="Amaral G."/>
            <person name="Neves A."/>
            <person name="Pacheco A.B."/>
            <person name="Carvalho D."/>
            <person name="Lery L."/>
            <person name="Bisch P."/>
            <person name="Rossle S.C."/>
            <person name="Urmenyi T."/>
            <person name="Kruger W.V."/>
            <person name="Martins O."/>
            <person name="Baldani J.I."/>
            <person name="Ferreira P.C."/>
        </authorList>
    </citation>
    <scope>NUCLEOTIDE SEQUENCE [LARGE SCALE GENOMIC DNA]</scope>
    <source>
        <strain evidence="9">ATCC 49037 / DSM 5601 / CCUG 37298 / CIP 103539 / LMG 7603 / PAl5</strain>
    </source>
</reference>
<dbReference type="GO" id="GO:0016779">
    <property type="term" value="F:nucleotidyltransferase activity"/>
    <property type="evidence" value="ECO:0007669"/>
    <property type="project" value="UniProtKB-KW"/>
</dbReference>
<dbReference type="InterPro" id="IPR029494">
    <property type="entry name" value="DarT"/>
</dbReference>
<evidence type="ECO:0000256" key="2">
    <source>
        <dbReference type="ARBA" id="ARBA00022676"/>
    </source>
</evidence>
<keyword evidence="5 6" id="KW-0238">DNA-binding</keyword>
<dbReference type="AlphaFoldDB" id="A9HC86"/>
<accession>A9HC86</accession>
<evidence type="ECO:0000256" key="6">
    <source>
        <dbReference type="PROSITE-ProRule" id="PRU01362"/>
    </source>
</evidence>
<evidence type="ECO:0000256" key="1">
    <source>
        <dbReference type="ARBA" id="ARBA00022649"/>
    </source>
</evidence>
<dbReference type="EMBL" id="AM889285">
    <property type="protein sequence ID" value="CAP54913.1"/>
    <property type="molecule type" value="Genomic_DNA"/>
</dbReference>
<keyword evidence="1 6" id="KW-1277">Toxin-antitoxin system</keyword>
<evidence type="ECO:0000313" key="8">
    <source>
        <dbReference type="EMBL" id="CAP54913.1"/>
    </source>
</evidence>
<gene>
    <name evidence="8" type="ordered locus">GDI0970</name>
</gene>
<sequence>MTYYKNLKAFLANGAEFAKDSPDGRPRYRISFEEIVARRGTVFRVPSGYSVNEFVPFYFSPSTKMAYSIHTKNVPLRTPDDQNLGPASMDDVAYMVVDPEVLFRSGRECWFTDQACNSAITPAYESDPGNLSQHVAWPLFDEYPRMATIPQLGYGGVCQYQHDRDALGYQQRSKQRMAEFLVKDHLRMDELSAIVLKTDVHRAQVEAWIRRAGFSIPVFVNPGCYF</sequence>
<evidence type="ECO:0000256" key="5">
    <source>
        <dbReference type="ARBA" id="ARBA00023125"/>
    </source>
</evidence>
<feature type="domain" description="DarT" evidence="7">
    <location>
        <begin position="1"/>
        <end position="226"/>
    </location>
</feature>
<dbReference type="Pfam" id="PF14487">
    <property type="entry name" value="DarT"/>
    <property type="match status" value="1"/>
</dbReference>
<comment type="caution">
    <text evidence="6">Lacks conserved residue(s) required for the propagation of feature annotation.</text>
</comment>
<evidence type="ECO:0000313" key="9">
    <source>
        <dbReference type="Proteomes" id="UP000001176"/>
    </source>
</evidence>
<keyword evidence="2" id="KW-0328">Glycosyltransferase</keyword>
<dbReference type="GO" id="GO:0016757">
    <property type="term" value="F:glycosyltransferase activity"/>
    <property type="evidence" value="ECO:0007669"/>
    <property type="project" value="UniProtKB-KW"/>
</dbReference>
<dbReference type="Proteomes" id="UP000001176">
    <property type="component" value="Chromosome"/>
</dbReference>
<dbReference type="KEGG" id="gdi:GDI0970"/>
<keyword evidence="9" id="KW-1185">Reference proteome</keyword>
<organism evidence="8 9">
    <name type="scientific">Gluconacetobacter diazotrophicus (strain ATCC 49037 / DSM 5601 / CCUG 37298 / CIP 103539 / LMG 7603 / PAl5)</name>
    <dbReference type="NCBI Taxonomy" id="272568"/>
    <lineage>
        <taxon>Bacteria</taxon>
        <taxon>Pseudomonadati</taxon>
        <taxon>Pseudomonadota</taxon>
        <taxon>Alphaproteobacteria</taxon>
        <taxon>Acetobacterales</taxon>
        <taxon>Acetobacteraceae</taxon>
        <taxon>Gluconacetobacter</taxon>
    </lineage>
</organism>
<dbReference type="PROSITE" id="PS52018">
    <property type="entry name" value="DART"/>
    <property type="match status" value="1"/>
</dbReference>
<name>A9HC86_GLUDA</name>
<evidence type="ECO:0000259" key="7">
    <source>
        <dbReference type="PROSITE" id="PS52018"/>
    </source>
</evidence>
<protein>
    <recommendedName>
        <fullName evidence="7">DarT domain-containing protein</fullName>
    </recommendedName>
</protein>
<dbReference type="GO" id="GO:0003677">
    <property type="term" value="F:DNA binding"/>
    <property type="evidence" value="ECO:0007669"/>
    <property type="project" value="UniProtKB-UniRule"/>
</dbReference>
<proteinExistence type="inferred from homology"/>
<comment type="similarity">
    <text evidence="6">Belongs to the DarT ADP-ribosyltransferase family.</text>
</comment>
<keyword evidence="3" id="KW-0808">Transferase</keyword>
<evidence type="ECO:0000256" key="3">
    <source>
        <dbReference type="ARBA" id="ARBA00022679"/>
    </source>
</evidence>